<keyword evidence="1" id="KW-0732">Signal</keyword>
<organism evidence="7 8">
    <name type="scientific">Nonomuraea rosea</name>
    <dbReference type="NCBI Taxonomy" id="638574"/>
    <lineage>
        <taxon>Bacteria</taxon>
        <taxon>Bacillati</taxon>
        <taxon>Actinomycetota</taxon>
        <taxon>Actinomycetes</taxon>
        <taxon>Streptosporangiales</taxon>
        <taxon>Streptosporangiaceae</taxon>
        <taxon>Nonomuraea</taxon>
    </lineage>
</organism>
<feature type="domain" description="Fibronectin type-III" evidence="6">
    <location>
        <begin position="220"/>
        <end position="315"/>
    </location>
</feature>
<evidence type="ECO:0000256" key="3">
    <source>
        <dbReference type="ARBA" id="ARBA00023295"/>
    </source>
</evidence>
<dbReference type="InterPro" id="IPR036116">
    <property type="entry name" value="FN3_sf"/>
</dbReference>
<keyword evidence="3" id="KW-0378">Hydrolase</keyword>
<evidence type="ECO:0000256" key="4">
    <source>
        <dbReference type="ARBA" id="ARBA00023326"/>
    </source>
</evidence>
<dbReference type="InterPro" id="IPR013783">
    <property type="entry name" value="Ig-like_fold"/>
</dbReference>
<dbReference type="SUPFAM" id="SSF49265">
    <property type="entry name" value="Fibronectin type III"/>
    <property type="match status" value="1"/>
</dbReference>
<dbReference type="SUPFAM" id="SSF49899">
    <property type="entry name" value="Concanavalin A-like lectins/glucanases"/>
    <property type="match status" value="2"/>
</dbReference>
<gene>
    <name evidence="7" type="ORF">GCM10022419_111050</name>
</gene>
<dbReference type="Pfam" id="PF13385">
    <property type="entry name" value="Laminin_G_3"/>
    <property type="match status" value="2"/>
</dbReference>
<evidence type="ECO:0000313" key="7">
    <source>
        <dbReference type="EMBL" id="GAA3607877.1"/>
    </source>
</evidence>
<comment type="caution">
    <text evidence="7">The sequence shown here is derived from an EMBL/GenBank/DDBJ whole genome shotgun (WGS) entry which is preliminary data.</text>
</comment>
<keyword evidence="4" id="KW-0624">Polysaccharide degradation</keyword>
<dbReference type="InterPro" id="IPR013320">
    <property type="entry name" value="ConA-like_dom_sf"/>
</dbReference>
<evidence type="ECO:0000256" key="2">
    <source>
        <dbReference type="ARBA" id="ARBA00023157"/>
    </source>
</evidence>
<dbReference type="SMART" id="SM00060">
    <property type="entry name" value="FN3"/>
    <property type="match status" value="1"/>
</dbReference>
<evidence type="ECO:0000256" key="1">
    <source>
        <dbReference type="ARBA" id="ARBA00022729"/>
    </source>
</evidence>
<proteinExistence type="predicted"/>
<dbReference type="Gene3D" id="2.60.40.10">
    <property type="entry name" value="Immunoglobulins"/>
    <property type="match status" value="2"/>
</dbReference>
<dbReference type="Gene3D" id="2.60.120.200">
    <property type="match status" value="2"/>
</dbReference>
<accession>A0ABP6ZFC2</accession>
<keyword evidence="3" id="KW-0326">Glycosidase</keyword>
<name>A0ABP6ZFC2_9ACTN</name>
<evidence type="ECO:0000256" key="5">
    <source>
        <dbReference type="SAM" id="MobiDB-lite"/>
    </source>
</evidence>
<feature type="region of interest" description="Disordered" evidence="5">
    <location>
        <begin position="216"/>
        <end position="243"/>
    </location>
</feature>
<dbReference type="InterPro" id="IPR006558">
    <property type="entry name" value="LamG-like"/>
</dbReference>
<sequence length="621" mass="66629">MTAGALAAAPAAARAAEDLVAAYGMEEGSGGTIHDLSGNGHDGTVRNPQWTLGKIGKALHFDYRDADVDRTVSVPDAPGLRTAAAMTVEAWVKPQSRECTFISKGIEGQDMSFRLASDGWQLRIGGVTHGGYLGLYQDTWLHLAMTYDGTTIRLLGDGYEGVSEPAAGNVDFGDGPLLIGRDVNTTCPEGSVDEVRLYGRALTDEEIAKDMVTAVAPDERPAPPGGLRADVSSGTAELSWQPATDDKGITGYEIYRGEEENFEVSDQTKVATVTGLSYIEGCAETRTYYYRVVALDTLPQASAPTEPISADLRNPDCPPIAPTVKIEPRTGWGRLTFEGASDDRGISEIRLHRSVNSWFTPSDDTLVATLGPDVREYTDEVPQRATYYYRTIAVDTTSHLSEPSAASSAEIFAPPSVSDTLQAAYGLNEGTGTTAYNARAPWIYQGTITNPHWVTGRHGKALAFPTGSMVRAIGLPTMGSATISAWVKPKKVTDYLQTVVLWFEGTGNSFSVDTYDGWAKAPDAGIDGYHVYGPRPAAIDAWVHVAATYDGRFNALCLYVDGERVRCRTDVEASVQGPTQVWIGGPLVGEGPMGSIIDEVRVYSDSLTPKQVTSIMDTPIT</sequence>
<keyword evidence="8" id="KW-1185">Reference proteome</keyword>
<dbReference type="EMBL" id="BAABDQ010000043">
    <property type="protein sequence ID" value="GAA3607877.1"/>
    <property type="molecule type" value="Genomic_DNA"/>
</dbReference>
<evidence type="ECO:0000313" key="8">
    <source>
        <dbReference type="Proteomes" id="UP001500630"/>
    </source>
</evidence>
<dbReference type="CDD" id="cd00063">
    <property type="entry name" value="FN3"/>
    <property type="match status" value="1"/>
</dbReference>
<keyword evidence="4" id="KW-0119">Carbohydrate metabolism</keyword>
<dbReference type="Proteomes" id="UP001500630">
    <property type="component" value="Unassembled WGS sequence"/>
</dbReference>
<dbReference type="PROSITE" id="PS50853">
    <property type="entry name" value="FN3"/>
    <property type="match status" value="1"/>
</dbReference>
<evidence type="ECO:0000259" key="6">
    <source>
        <dbReference type="PROSITE" id="PS50853"/>
    </source>
</evidence>
<protein>
    <recommendedName>
        <fullName evidence="6">Fibronectin type-III domain-containing protein</fullName>
    </recommendedName>
</protein>
<feature type="compositionally biased region" description="Polar residues" evidence="5">
    <location>
        <begin position="232"/>
        <end position="242"/>
    </location>
</feature>
<reference evidence="8" key="1">
    <citation type="journal article" date="2019" name="Int. J. Syst. Evol. Microbiol.">
        <title>The Global Catalogue of Microorganisms (GCM) 10K type strain sequencing project: providing services to taxonomists for standard genome sequencing and annotation.</title>
        <authorList>
            <consortium name="The Broad Institute Genomics Platform"/>
            <consortium name="The Broad Institute Genome Sequencing Center for Infectious Disease"/>
            <person name="Wu L."/>
            <person name="Ma J."/>
        </authorList>
    </citation>
    <scope>NUCLEOTIDE SEQUENCE [LARGE SCALE GENOMIC DNA]</scope>
    <source>
        <strain evidence="8">JCM 17326</strain>
    </source>
</reference>
<keyword evidence="2" id="KW-1015">Disulfide bond</keyword>
<dbReference type="SMART" id="SM00560">
    <property type="entry name" value="LamGL"/>
    <property type="match status" value="2"/>
</dbReference>
<dbReference type="InterPro" id="IPR003961">
    <property type="entry name" value="FN3_dom"/>
</dbReference>